<dbReference type="AlphaFoldDB" id="A0A060UQE5"/>
<reference evidence="1" key="1">
    <citation type="submission" date="2014-03" db="EMBL/GenBank/DDBJ databases">
        <authorList>
            <person name="Genoscope - CEA"/>
        </authorList>
    </citation>
    <scope>NUCLEOTIDE SEQUENCE [LARGE SCALE GENOMIC DNA]</scope>
    <source>
        <strain evidence="1">CF27</strain>
    </source>
</reference>
<dbReference type="RefSeq" id="WP_035193235.1">
    <property type="nucleotide sequence ID" value="NZ_CCCS020000035.1"/>
</dbReference>
<accession>A0A060UQE5</accession>
<keyword evidence="3" id="KW-1185">Reference proteome</keyword>
<evidence type="ECO:0000313" key="2">
    <source>
        <dbReference type="EMBL" id="SMH64697.1"/>
    </source>
</evidence>
<evidence type="ECO:0000313" key="3">
    <source>
        <dbReference type="Proteomes" id="UP000193925"/>
    </source>
</evidence>
<proteinExistence type="predicted"/>
<dbReference type="EMBL" id="LT841305">
    <property type="protein sequence ID" value="SMH64697.1"/>
    <property type="molecule type" value="Genomic_DNA"/>
</dbReference>
<reference evidence="2 3" key="3">
    <citation type="submission" date="2017-03" db="EMBL/GenBank/DDBJ databases">
        <authorList>
            <person name="Regsiter A."/>
            <person name="William W."/>
        </authorList>
    </citation>
    <scope>NUCLEOTIDE SEQUENCE [LARGE SCALE GENOMIC DNA]</scope>
    <source>
        <strain evidence="2">PRJEB5721</strain>
    </source>
</reference>
<dbReference type="Proteomes" id="UP000193925">
    <property type="component" value="Chromosome AFERRI"/>
</dbReference>
<reference evidence="1" key="2">
    <citation type="submission" date="2014-07" db="EMBL/GenBank/DDBJ databases">
        <title>Initial genome analysis of the psychrotolerant acidophile Acidithiobacillus ferrivorans CF27: insights into iron and sulfur oxidation pathways and into biofilm formation.</title>
        <authorList>
            <person name="Talla E."/>
            <person name="Hedrich S."/>
            <person name="Mangenot S."/>
            <person name="Ji B."/>
            <person name="Johnson D.B."/>
            <person name="Barbe V."/>
            <person name="Bonnefoy V."/>
        </authorList>
    </citation>
    <scope>NUCLEOTIDE SEQUENCE [LARGE SCALE GENOMIC DNA]</scope>
    <source>
        <strain evidence="1">CF27</strain>
    </source>
</reference>
<protein>
    <submittedName>
        <fullName evidence="1">Uncharacterized protein</fullName>
    </submittedName>
</protein>
<gene>
    <name evidence="2" type="ORF">AFERRI_10731</name>
    <name evidence="1" type="ORF">AFERRI_400451</name>
</gene>
<name>A0A060UQE5_9PROT</name>
<evidence type="ECO:0000313" key="1">
    <source>
        <dbReference type="EMBL" id="CDQ10670.1"/>
    </source>
</evidence>
<dbReference type="EMBL" id="CCCS020000035">
    <property type="protein sequence ID" value="CDQ10670.1"/>
    <property type="molecule type" value="Genomic_DNA"/>
</dbReference>
<sequence length="167" mass="18951">MEISVNQDQGLFIKSFNGGCTTLGFDNVFQTLKKIVQRLGLSLPVREEEKGTMTQYDLYQEAIKSYAAARLNETWHHPAALPEVCKIIDRCIKNDTRARLFYGDTETGRDWGEENDVLGTISRTTGPLKTPILVPKGECSGTTILEHCLVKIMDADTRRVLWTHERY</sequence>
<organism evidence="1">
    <name type="scientific">Acidithiobacillus ferrivorans</name>
    <dbReference type="NCBI Taxonomy" id="160808"/>
    <lineage>
        <taxon>Bacteria</taxon>
        <taxon>Pseudomonadati</taxon>
        <taxon>Pseudomonadota</taxon>
        <taxon>Acidithiobacillia</taxon>
        <taxon>Acidithiobacillales</taxon>
        <taxon>Acidithiobacillaceae</taxon>
        <taxon>Acidithiobacillus</taxon>
    </lineage>
</organism>